<organism evidence="2">
    <name type="scientific">Thermohahella caldifontis</name>
    <dbReference type="NCBI Taxonomy" id="3142973"/>
    <lineage>
        <taxon>Bacteria</taxon>
        <taxon>Pseudomonadati</taxon>
        <taxon>Pseudomonadota</taxon>
        <taxon>Gammaproteobacteria</taxon>
        <taxon>Oceanospirillales</taxon>
        <taxon>Hahellaceae</taxon>
        <taxon>Thermohahella</taxon>
    </lineage>
</organism>
<dbReference type="EMBL" id="CP154858">
    <property type="protein sequence ID" value="XDT71339.1"/>
    <property type="molecule type" value="Genomic_DNA"/>
</dbReference>
<evidence type="ECO:0000259" key="1">
    <source>
        <dbReference type="PROSITE" id="PS50846"/>
    </source>
</evidence>
<reference evidence="2" key="1">
    <citation type="submission" date="2024-05" db="EMBL/GenBank/DDBJ databases">
        <title>Genome sequencing of novel strain.</title>
        <authorList>
            <person name="Ganbat D."/>
            <person name="Ganbat S."/>
            <person name="Lee S.-J."/>
        </authorList>
    </citation>
    <scope>NUCLEOTIDE SEQUENCE</scope>
    <source>
        <strain evidence="2">SMD15-11</strain>
    </source>
</reference>
<sequence>MSKTYHFRITEVGCQACIDKITKALKAHPNITDVKVDKASERLFVTGDNLDSDAIAKEVTDLGYPTEYLQDIGE</sequence>
<dbReference type="GO" id="GO:0046872">
    <property type="term" value="F:metal ion binding"/>
    <property type="evidence" value="ECO:0007669"/>
    <property type="project" value="InterPro"/>
</dbReference>
<dbReference type="InterPro" id="IPR006121">
    <property type="entry name" value="HMA_dom"/>
</dbReference>
<feature type="domain" description="HMA" evidence="1">
    <location>
        <begin position="3"/>
        <end position="67"/>
    </location>
</feature>
<dbReference type="Gene3D" id="3.30.70.100">
    <property type="match status" value="1"/>
</dbReference>
<dbReference type="RefSeq" id="WP_369600374.1">
    <property type="nucleotide sequence ID" value="NZ_CP154858.1"/>
</dbReference>
<evidence type="ECO:0000313" key="2">
    <source>
        <dbReference type="EMBL" id="XDT71339.1"/>
    </source>
</evidence>
<name>A0AB39UT92_9GAMM</name>
<accession>A0AB39UT92</accession>
<dbReference type="InterPro" id="IPR036163">
    <property type="entry name" value="HMA_dom_sf"/>
</dbReference>
<gene>
    <name evidence="2" type="ORF">AAIA72_11045</name>
</gene>
<dbReference type="Pfam" id="PF00403">
    <property type="entry name" value="HMA"/>
    <property type="match status" value="1"/>
</dbReference>
<dbReference type="CDD" id="cd00371">
    <property type="entry name" value="HMA"/>
    <property type="match status" value="1"/>
</dbReference>
<protein>
    <submittedName>
        <fullName evidence="2">Heavy metal-associated domain-containing protein</fullName>
    </submittedName>
</protein>
<dbReference type="KEGG" id="tcd:AAIA72_11045"/>
<dbReference type="SUPFAM" id="SSF55008">
    <property type="entry name" value="HMA, heavy metal-associated domain"/>
    <property type="match status" value="1"/>
</dbReference>
<dbReference type="AlphaFoldDB" id="A0AB39UT92"/>
<dbReference type="PROSITE" id="PS50846">
    <property type="entry name" value="HMA_2"/>
    <property type="match status" value="1"/>
</dbReference>
<proteinExistence type="predicted"/>